<accession>A0A9Q3KF38</accession>
<sequence>MVSSLSELLSHPAPIVRGKGLLVLNLLLLGPPGVNSAILVKKHCSQAKYSFPDNPKRLWSSIKKGGRFGLEAPVDEPPISDATSGHSN</sequence>
<protein>
    <submittedName>
        <fullName evidence="2">Uncharacterized protein</fullName>
    </submittedName>
</protein>
<feature type="non-terminal residue" evidence="2">
    <location>
        <position position="88"/>
    </location>
</feature>
<gene>
    <name evidence="2" type="ORF">O181_119938</name>
</gene>
<keyword evidence="1" id="KW-0732">Signal</keyword>
<organism evidence="2 3">
    <name type="scientific">Austropuccinia psidii MF-1</name>
    <dbReference type="NCBI Taxonomy" id="1389203"/>
    <lineage>
        <taxon>Eukaryota</taxon>
        <taxon>Fungi</taxon>
        <taxon>Dikarya</taxon>
        <taxon>Basidiomycota</taxon>
        <taxon>Pucciniomycotina</taxon>
        <taxon>Pucciniomycetes</taxon>
        <taxon>Pucciniales</taxon>
        <taxon>Sphaerophragmiaceae</taxon>
        <taxon>Austropuccinia</taxon>
    </lineage>
</organism>
<evidence type="ECO:0000313" key="3">
    <source>
        <dbReference type="Proteomes" id="UP000765509"/>
    </source>
</evidence>
<evidence type="ECO:0000256" key="1">
    <source>
        <dbReference type="SAM" id="SignalP"/>
    </source>
</evidence>
<reference evidence="2" key="1">
    <citation type="submission" date="2021-03" db="EMBL/GenBank/DDBJ databases">
        <title>Draft genome sequence of rust myrtle Austropuccinia psidii MF-1, a brazilian biotype.</title>
        <authorList>
            <person name="Quecine M.C."/>
            <person name="Pachon D.M.R."/>
            <person name="Bonatelli M.L."/>
            <person name="Correr F.H."/>
            <person name="Franceschini L.M."/>
            <person name="Leite T.F."/>
            <person name="Margarido G.R.A."/>
            <person name="Almeida C.A."/>
            <person name="Ferrarezi J.A."/>
            <person name="Labate C.A."/>
        </authorList>
    </citation>
    <scope>NUCLEOTIDE SEQUENCE</scope>
    <source>
        <strain evidence="2">MF-1</strain>
    </source>
</reference>
<evidence type="ECO:0000313" key="2">
    <source>
        <dbReference type="EMBL" id="MBW0580223.1"/>
    </source>
</evidence>
<dbReference type="Proteomes" id="UP000765509">
    <property type="component" value="Unassembled WGS sequence"/>
</dbReference>
<comment type="caution">
    <text evidence="2">The sequence shown here is derived from an EMBL/GenBank/DDBJ whole genome shotgun (WGS) entry which is preliminary data.</text>
</comment>
<keyword evidence="3" id="KW-1185">Reference proteome</keyword>
<dbReference type="EMBL" id="AVOT02107008">
    <property type="protein sequence ID" value="MBW0580223.1"/>
    <property type="molecule type" value="Genomic_DNA"/>
</dbReference>
<feature type="signal peptide" evidence="1">
    <location>
        <begin position="1"/>
        <end position="36"/>
    </location>
</feature>
<proteinExistence type="predicted"/>
<name>A0A9Q3KF38_9BASI</name>
<feature type="chain" id="PRO_5040440537" evidence="1">
    <location>
        <begin position="37"/>
        <end position="88"/>
    </location>
</feature>
<dbReference type="AlphaFoldDB" id="A0A9Q3KF38"/>